<organism evidence="2 3">
    <name type="scientific">Gigaspora margarita</name>
    <dbReference type="NCBI Taxonomy" id="4874"/>
    <lineage>
        <taxon>Eukaryota</taxon>
        <taxon>Fungi</taxon>
        <taxon>Fungi incertae sedis</taxon>
        <taxon>Mucoromycota</taxon>
        <taxon>Glomeromycotina</taxon>
        <taxon>Glomeromycetes</taxon>
        <taxon>Diversisporales</taxon>
        <taxon>Gigasporaceae</taxon>
        <taxon>Gigaspora</taxon>
    </lineage>
</organism>
<protein>
    <submittedName>
        <fullName evidence="2">4496_t:CDS:1</fullName>
    </submittedName>
</protein>
<name>A0ABN7U6G0_GIGMA</name>
<feature type="non-terminal residue" evidence="2">
    <location>
        <position position="1"/>
    </location>
</feature>
<evidence type="ECO:0000313" key="3">
    <source>
        <dbReference type="Proteomes" id="UP000789901"/>
    </source>
</evidence>
<keyword evidence="3" id="KW-1185">Reference proteome</keyword>
<feature type="region of interest" description="Disordered" evidence="1">
    <location>
        <begin position="1"/>
        <end position="20"/>
    </location>
</feature>
<evidence type="ECO:0000313" key="2">
    <source>
        <dbReference type="EMBL" id="CAG8495448.1"/>
    </source>
</evidence>
<dbReference type="EMBL" id="CAJVQB010000559">
    <property type="protein sequence ID" value="CAG8495448.1"/>
    <property type="molecule type" value="Genomic_DNA"/>
</dbReference>
<sequence>DKNDEFKDSEDDELENAKSEDNTLALHLEDITHCIIHMEDGMKRNL</sequence>
<reference evidence="2 3" key="1">
    <citation type="submission" date="2021-06" db="EMBL/GenBank/DDBJ databases">
        <authorList>
            <person name="Kallberg Y."/>
            <person name="Tangrot J."/>
            <person name="Rosling A."/>
        </authorList>
    </citation>
    <scope>NUCLEOTIDE SEQUENCE [LARGE SCALE GENOMIC DNA]</scope>
    <source>
        <strain evidence="2 3">120-4 pot B 10/14</strain>
    </source>
</reference>
<comment type="caution">
    <text evidence="2">The sequence shown here is derived from an EMBL/GenBank/DDBJ whole genome shotgun (WGS) entry which is preliminary data.</text>
</comment>
<gene>
    <name evidence="2" type="ORF">GMARGA_LOCUS1932</name>
</gene>
<evidence type="ECO:0000256" key="1">
    <source>
        <dbReference type="SAM" id="MobiDB-lite"/>
    </source>
</evidence>
<dbReference type="Proteomes" id="UP000789901">
    <property type="component" value="Unassembled WGS sequence"/>
</dbReference>
<accession>A0ABN7U6G0</accession>
<proteinExistence type="predicted"/>